<evidence type="ECO:0000313" key="1">
    <source>
        <dbReference type="EMBL" id="GAN33093.1"/>
    </source>
</evidence>
<sequence length="278" mass="33211">MTVGSLLNLKGLICFHLKNLALTLGIRDGHSDYCKFIILTRGRSGSNFLRGLLNSHNQIVTFGELFRSYDSIGWDLPDYDKYLQSRSLKTLIQNNPDRFLKEKVFKKFPKQIGAVGFKIFYYHAQNDSRKTVWTFLKNQKDLKIIHLKRNNTLKVLLSLKRAFKTNKWTDITGSEEEDFSVSLGYEECLHEFTWAQEIKKQYDIYFENHHKIDVFYENLSRNYENEMRRMQEFLGVNYKILKPSTYRQTRQPLSKIITNYFELKKEFKNTPWEEFFED</sequence>
<dbReference type="EMBL" id="BAFN01000001">
    <property type="protein sequence ID" value="GAN33093.1"/>
    <property type="molecule type" value="Genomic_DNA"/>
</dbReference>
<protein>
    <submittedName>
        <fullName evidence="1">Sulfotransferase</fullName>
    </submittedName>
</protein>
<dbReference type="Pfam" id="PF13469">
    <property type="entry name" value="Sulfotransfer_3"/>
    <property type="match status" value="1"/>
</dbReference>
<gene>
    <name evidence="1" type="ORF">BROSI_A1610</name>
</gene>
<evidence type="ECO:0000313" key="2">
    <source>
        <dbReference type="Proteomes" id="UP000032309"/>
    </source>
</evidence>
<accession>A0ABQ0JWP6</accession>
<dbReference type="RefSeq" id="WP_052563150.1">
    <property type="nucleotide sequence ID" value="NZ_BAFN01000001.1"/>
</dbReference>
<keyword evidence="2" id="KW-1185">Reference proteome</keyword>
<reference evidence="2" key="1">
    <citation type="journal article" date="2015" name="Genome Announc.">
        <title>Draft Genome Sequence of an Anaerobic Ammonium-Oxidizing Bacterium, "Candidatus Brocadia sinica".</title>
        <authorList>
            <person name="Oshiki M."/>
            <person name="Shinyako-Hata K."/>
            <person name="Satoh H."/>
            <person name="Okabe S."/>
        </authorList>
    </citation>
    <scope>NUCLEOTIDE SEQUENCE [LARGE SCALE GENOMIC DNA]</scope>
    <source>
        <strain evidence="2">JPN1</strain>
    </source>
</reference>
<dbReference type="SUPFAM" id="SSF52540">
    <property type="entry name" value="P-loop containing nucleoside triphosphate hydrolases"/>
    <property type="match status" value="1"/>
</dbReference>
<dbReference type="InterPro" id="IPR027417">
    <property type="entry name" value="P-loop_NTPase"/>
</dbReference>
<organism evidence="1 2">
    <name type="scientific">Candidatus Brocadia sinica JPN1</name>
    <dbReference type="NCBI Taxonomy" id="1197129"/>
    <lineage>
        <taxon>Bacteria</taxon>
        <taxon>Pseudomonadati</taxon>
        <taxon>Planctomycetota</taxon>
        <taxon>Candidatus Brocadiia</taxon>
        <taxon>Candidatus Brocadiales</taxon>
        <taxon>Candidatus Brocadiaceae</taxon>
        <taxon>Candidatus Brocadia</taxon>
    </lineage>
</organism>
<name>A0ABQ0JWP6_9BACT</name>
<comment type="caution">
    <text evidence="1">The sequence shown here is derived from an EMBL/GenBank/DDBJ whole genome shotgun (WGS) entry which is preliminary data.</text>
</comment>
<dbReference type="Proteomes" id="UP000032309">
    <property type="component" value="Unassembled WGS sequence"/>
</dbReference>
<proteinExistence type="predicted"/>
<dbReference type="Gene3D" id="3.40.50.300">
    <property type="entry name" value="P-loop containing nucleotide triphosphate hydrolases"/>
    <property type="match status" value="1"/>
</dbReference>